<name>A0A1H9Y6N0_9RHOB</name>
<evidence type="ECO:0000256" key="13">
    <source>
        <dbReference type="SAM" id="SignalP"/>
    </source>
</evidence>
<dbReference type="InterPro" id="IPR000531">
    <property type="entry name" value="Beta-barrel_TonB"/>
</dbReference>
<evidence type="ECO:0000256" key="6">
    <source>
        <dbReference type="ARBA" id="ARBA00023065"/>
    </source>
</evidence>
<keyword evidence="4 10" id="KW-0812">Transmembrane</keyword>
<keyword evidence="3 10" id="KW-1134">Transmembrane beta strand</keyword>
<comment type="similarity">
    <text evidence="10 11">Belongs to the TonB-dependent receptor family.</text>
</comment>
<evidence type="ECO:0000256" key="3">
    <source>
        <dbReference type="ARBA" id="ARBA00022452"/>
    </source>
</evidence>
<evidence type="ECO:0000256" key="4">
    <source>
        <dbReference type="ARBA" id="ARBA00022692"/>
    </source>
</evidence>
<dbReference type="GO" id="GO:0009279">
    <property type="term" value="C:cell outer membrane"/>
    <property type="evidence" value="ECO:0007669"/>
    <property type="project" value="UniProtKB-SubCell"/>
</dbReference>
<protein>
    <submittedName>
        <fullName evidence="16">Vitamin B12 transporter</fullName>
    </submittedName>
</protein>
<keyword evidence="8 10" id="KW-0472">Membrane</keyword>
<evidence type="ECO:0000259" key="15">
    <source>
        <dbReference type="Pfam" id="PF07715"/>
    </source>
</evidence>
<dbReference type="Gene3D" id="2.170.130.10">
    <property type="entry name" value="TonB-dependent receptor, plug domain"/>
    <property type="match status" value="1"/>
</dbReference>
<keyword evidence="5 13" id="KW-0732">Signal</keyword>
<reference evidence="16 17" key="1">
    <citation type="submission" date="2016-10" db="EMBL/GenBank/DDBJ databases">
        <authorList>
            <person name="de Groot N.N."/>
        </authorList>
    </citation>
    <scope>NUCLEOTIDE SEQUENCE [LARGE SCALE GENOMIC DNA]</scope>
    <source>
        <strain evidence="16 17">DSM 17862</strain>
    </source>
</reference>
<dbReference type="GO" id="GO:0006811">
    <property type="term" value="P:monoatomic ion transport"/>
    <property type="evidence" value="ECO:0007669"/>
    <property type="project" value="UniProtKB-KW"/>
</dbReference>
<dbReference type="PANTHER" id="PTHR30069:SF53">
    <property type="entry name" value="COLICIN I RECEPTOR-RELATED"/>
    <property type="match status" value="1"/>
</dbReference>
<evidence type="ECO:0000256" key="10">
    <source>
        <dbReference type="PROSITE-ProRule" id="PRU01360"/>
    </source>
</evidence>
<dbReference type="SUPFAM" id="SSF56935">
    <property type="entry name" value="Porins"/>
    <property type="match status" value="1"/>
</dbReference>
<feature type="compositionally biased region" description="Acidic residues" evidence="12">
    <location>
        <begin position="206"/>
        <end position="218"/>
    </location>
</feature>
<dbReference type="InterPro" id="IPR039426">
    <property type="entry name" value="TonB-dep_rcpt-like"/>
</dbReference>
<feature type="domain" description="TonB-dependent receptor-like beta-barrel" evidence="14">
    <location>
        <begin position="173"/>
        <end position="581"/>
    </location>
</feature>
<feature type="region of interest" description="Disordered" evidence="12">
    <location>
        <begin position="203"/>
        <end position="224"/>
    </location>
</feature>
<keyword evidence="2 10" id="KW-0813">Transport</keyword>
<organism evidence="16 17">
    <name type="scientific">Paracoccus homiensis</name>
    <dbReference type="NCBI Taxonomy" id="364199"/>
    <lineage>
        <taxon>Bacteria</taxon>
        <taxon>Pseudomonadati</taxon>
        <taxon>Pseudomonadota</taxon>
        <taxon>Alphaproteobacteria</taxon>
        <taxon>Rhodobacterales</taxon>
        <taxon>Paracoccaceae</taxon>
        <taxon>Paracoccus</taxon>
    </lineage>
</organism>
<proteinExistence type="inferred from homology"/>
<gene>
    <name evidence="16" type="ORF">SAMN04489858_10150</name>
</gene>
<keyword evidence="7 11" id="KW-0798">TonB box</keyword>
<evidence type="ECO:0000256" key="2">
    <source>
        <dbReference type="ARBA" id="ARBA00022448"/>
    </source>
</evidence>
<dbReference type="GO" id="GO:0015889">
    <property type="term" value="P:cobalamin transport"/>
    <property type="evidence" value="ECO:0007669"/>
    <property type="project" value="TreeGrafter"/>
</dbReference>
<dbReference type="InterPro" id="IPR012910">
    <property type="entry name" value="Plug_dom"/>
</dbReference>
<feature type="chain" id="PRO_5011514648" evidence="13">
    <location>
        <begin position="20"/>
        <end position="607"/>
    </location>
</feature>
<dbReference type="RefSeq" id="WP_175479760.1">
    <property type="nucleotide sequence ID" value="NZ_FOHO01000001.1"/>
</dbReference>
<evidence type="ECO:0000313" key="17">
    <source>
        <dbReference type="Proteomes" id="UP000199180"/>
    </source>
</evidence>
<comment type="subcellular location">
    <subcellularLocation>
        <location evidence="1 10">Cell outer membrane</location>
        <topology evidence="1 10">Multi-pass membrane protein</topology>
    </subcellularLocation>
</comment>
<accession>A0A1H9Y6N0</accession>
<evidence type="ECO:0000256" key="9">
    <source>
        <dbReference type="ARBA" id="ARBA00023237"/>
    </source>
</evidence>
<dbReference type="AlphaFoldDB" id="A0A1H9Y6N0"/>
<dbReference type="Pfam" id="PF07715">
    <property type="entry name" value="Plug"/>
    <property type="match status" value="1"/>
</dbReference>
<feature type="domain" description="TonB-dependent receptor plug" evidence="15">
    <location>
        <begin position="43"/>
        <end position="149"/>
    </location>
</feature>
<keyword evidence="6" id="KW-0406">Ion transport</keyword>
<dbReference type="Pfam" id="PF00593">
    <property type="entry name" value="TonB_dep_Rec_b-barrel"/>
    <property type="match status" value="1"/>
</dbReference>
<dbReference type="PANTHER" id="PTHR30069">
    <property type="entry name" value="TONB-DEPENDENT OUTER MEMBRANE RECEPTOR"/>
    <property type="match status" value="1"/>
</dbReference>
<evidence type="ECO:0000256" key="5">
    <source>
        <dbReference type="ARBA" id="ARBA00022729"/>
    </source>
</evidence>
<keyword evidence="9 10" id="KW-0998">Cell outer membrane</keyword>
<evidence type="ECO:0000313" key="16">
    <source>
        <dbReference type="EMBL" id="SES64480.1"/>
    </source>
</evidence>
<evidence type="ECO:0000256" key="11">
    <source>
        <dbReference type="RuleBase" id="RU003357"/>
    </source>
</evidence>
<evidence type="ECO:0000259" key="14">
    <source>
        <dbReference type="Pfam" id="PF00593"/>
    </source>
</evidence>
<dbReference type="InterPro" id="IPR037066">
    <property type="entry name" value="Plug_dom_sf"/>
</dbReference>
<dbReference type="Gene3D" id="2.40.170.20">
    <property type="entry name" value="TonB-dependent receptor, beta-barrel domain"/>
    <property type="match status" value="1"/>
</dbReference>
<dbReference type="PROSITE" id="PS52016">
    <property type="entry name" value="TONB_DEPENDENT_REC_3"/>
    <property type="match status" value="1"/>
</dbReference>
<evidence type="ECO:0000256" key="1">
    <source>
        <dbReference type="ARBA" id="ARBA00004571"/>
    </source>
</evidence>
<evidence type="ECO:0000256" key="8">
    <source>
        <dbReference type="ARBA" id="ARBA00023136"/>
    </source>
</evidence>
<dbReference type="InterPro" id="IPR036942">
    <property type="entry name" value="Beta-barrel_TonB_sf"/>
</dbReference>
<dbReference type="EMBL" id="FOHO01000001">
    <property type="protein sequence ID" value="SES64480.1"/>
    <property type="molecule type" value="Genomic_DNA"/>
</dbReference>
<dbReference type="CDD" id="cd01347">
    <property type="entry name" value="ligand_gated_channel"/>
    <property type="match status" value="1"/>
</dbReference>
<feature type="signal peptide" evidence="13">
    <location>
        <begin position="1"/>
        <end position="19"/>
    </location>
</feature>
<evidence type="ECO:0000256" key="12">
    <source>
        <dbReference type="SAM" id="MobiDB-lite"/>
    </source>
</evidence>
<dbReference type="Proteomes" id="UP000199180">
    <property type="component" value="Unassembled WGS sequence"/>
</dbReference>
<evidence type="ECO:0000256" key="7">
    <source>
        <dbReference type="ARBA" id="ARBA00023077"/>
    </source>
</evidence>
<keyword evidence="17" id="KW-1185">Reference proteome</keyword>
<dbReference type="STRING" id="364199.SAMN04489858_10150"/>
<sequence length="607" mass="65218">MTRLAILATTAALATAAQAQDQDSFVLPEITLTAFQTPAEIGQTGATVDIVTRADLQAAGTTRVVDYLTTLPGISASSNGGFGTQTTLRMRGLPGQYVKVLVDGIDVTDPSGTQISFDPGALMIDDIDRIEVLKGPQSALYGSEAIGGVIAITTRRPDENGVRQAATVEYGSNASAKGSYSLTGRGDDYDFALTATRLKTDGFSAADEDNGNSEDDGAEASRVSASGSYQLGPDLRVGAAAFWQKTRADFDESFPAVADGIAPYVEVSRSKSRGARVFADYTIAGVNNHVSAQRYVIDRELTQDFGDYVTRGERTELTYKGDMQVHDQVTLAWGGTHSQETLDQGAVEADFIINSAFAEARLAATPDLDIALSGRHDHHSAFGSENTGRLALAWRVTDDWLLRAQIGTGFRAPSPYELYTPFYGNPDLKPETSRGIEFGAERKFANDGFVRATVFQSRITDLIDYDFTTSSYAQVAGDSRTRGVELSAAAPLTDRIRISGNFTYTDSEGPDGMPLNRVPARALNLRLEGDAGPSARYMLGLSHVSGLTDRGQDMPTYTVVNAAVEYDFSTSATGYLRIENLLDEEYQVVRGYGTSDRAVYAGIRASF</sequence>